<dbReference type="PANTHER" id="PTHR11048">
    <property type="entry name" value="PRENYLTRANSFERASES"/>
    <property type="match status" value="1"/>
</dbReference>
<feature type="transmembrane region" description="Helical" evidence="6">
    <location>
        <begin position="350"/>
        <end position="370"/>
    </location>
</feature>
<dbReference type="Gene3D" id="3.40.50.1000">
    <property type="entry name" value="HAD superfamily/HAD-like"/>
    <property type="match status" value="1"/>
</dbReference>
<feature type="transmembrane region" description="Helical" evidence="6">
    <location>
        <begin position="486"/>
        <end position="509"/>
    </location>
</feature>
<comment type="subcellular location">
    <subcellularLocation>
        <location evidence="1">Membrane</location>
        <topology evidence="1">Multi-pass membrane protein</topology>
    </subcellularLocation>
</comment>
<sequence>MEDDRLTGVAATAYPEANGAQDVPLCVDLDGTLVKSDTLIDAVLLLVRQQPTSPLHWPRWVSKGRAGFKREITGRARVDVEFLPYNQPLLDYLWEQHALGRRIYLATAADIGFARQVAAHFGDLFTGVLASDGTLNLAGANKLKAFQDLFPEGFTYIGNAIPDRTLLRESVLPMVANPHRKLRKALQLDRTAIHREFIDRRSTSKVFLKTIRAHQWAKNALIFLPTILAHDFSGRSLIACLLAFFSLSFCASATYIINDLLDIEADRRHPRKRLRPFASGDLSPIAGVAIVVAFFLIAVVLAVLVPHTATHFNGTVQRTGLLQAPDSFVLWLGIYTVTTLAYSFVLKRMVLVDVIVLSGLYTIRLLAGAAASGVFISEWLAAFSIFFFLSLAFVKRFSELELMVASGRDKASGRGYGTGDIEQLRALGTSSAFAAVVVLSMYISNLTAAHLYTHMSRLWLIEPVLILWISRVWLLASRGQLHEDPVVYAITDRMSWLLGAVCALIVWLAL</sequence>
<dbReference type="RefSeq" id="WP_083347228.1">
    <property type="nucleotide sequence ID" value="NZ_LT629690.1"/>
</dbReference>
<keyword evidence="5 6" id="KW-0472">Membrane</keyword>
<accession>A0A1G7R1M6</accession>
<keyword evidence="7" id="KW-0808">Transferase</keyword>
<dbReference type="OrthoDB" id="9803632at2"/>
<reference evidence="7 8" key="1">
    <citation type="submission" date="2016-10" db="EMBL/GenBank/DDBJ databases">
        <authorList>
            <person name="de Groot N.N."/>
        </authorList>
    </citation>
    <scope>NUCLEOTIDE SEQUENCE [LARGE SCALE GENOMIC DNA]</scope>
    <source>
        <strain evidence="7 8">GAS232</strain>
    </source>
</reference>
<dbReference type="GO" id="GO:0016765">
    <property type="term" value="F:transferase activity, transferring alkyl or aryl (other than methyl) groups"/>
    <property type="evidence" value="ECO:0007669"/>
    <property type="project" value="InterPro"/>
</dbReference>
<protein>
    <submittedName>
        <fullName evidence="7">4-hydroxybenzoate polyprenyltransferase</fullName>
    </submittedName>
</protein>
<dbReference type="InterPro" id="IPR039653">
    <property type="entry name" value="Prenyltransferase"/>
</dbReference>
<evidence type="ECO:0000256" key="6">
    <source>
        <dbReference type="SAM" id="Phobius"/>
    </source>
</evidence>
<evidence type="ECO:0000256" key="2">
    <source>
        <dbReference type="ARBA" id="ARBA00022475"/>
    </source>
</evidence>
<name>A0A1G7R1M6_9BACT</name>
<feature type="transmembrane region" description="Helical" evidence="6">
    <location>
        <begin position="432"/>
        <end position="452"/>
    </location>
</feature>
<evidence type="ECO:0000256" key="4">
    <source>
        <dbReference type="ARBA" id="ARBA00022989"/>
    </source>
</evidence>
<evidence type="ECO:0000256" key="5">
    <source>
        <dbReference type="ARBA" id="ARBA00023136"/>
    </source>
</evidence>
<evidence type="ECO:0000313" key="8">
    <source>
        <dbReference type="Proteomes" id="UP000182427"/>
    </source>
</evidence>
<evidence type="ECO:0000256" key="3">
    <source>
        <dbReference type="ARBA" id="ARBA00022692"/>
    </source>
</evidence>
<keyword evidence="8" id="KW-1185">Reference proteome</keyword>
<dbReference type="InterPro" id="IPR044878">
    <property type="entry name" value="UbiA_sf"/>
</dbReference>
<keyword evidence="2" id="KW-1003">Cell membrane</keyword>
<dbReference type="GO" id="GO:0005886">
    <property type="term" value="C:plasma membrane"/>
    <property type="evidence" value="ECO:0007669"/>
    <property type="project" value="TreeGrafter"/>
</dbReference>
<dbReference type="PANTHER" id="PTHR11048:SF5">
    <property type="entry name" value="DECAPRENYL-PHOSPHATE PHOSPHORIBOSYLTRANSFERASE"/>
    <property type="match status" value="1"/>
</dbReference>
<dbReference type="Proteomes" id="UP000182427">
    <property type="component" value="Chromosome I"/>
</dbReference>
<proteinExistence type="predicted"/>
<gene>
    <name evidence="7" type="ORF">SAMN05444167_4088</name>
</gene>
<dbReference type="InterPro" id="IPR036412">
    <property type="entry name" value="HAD-like_sf"/>
</dbReference>
<dbReference type="GO" id="GO:0009247">
    <property type="term" value="P:glycolipid biosynthetic process"/>
    <property type="evidence" value="ECO:0007669"/>
    <property type="project" value="TreeGrafter"/>
</dbReference>
<feature type="transmembrane region" description="Helical" evidence="6">
    <location>
        <begin position="328"/>
        <end position="345"/>
    </location>
</feature>
<dbReference type="CDD" id="cd13963">
    <property type="entry name" value="PT_UbiA_2"/>
    <property type="match status" value="1"/>
</dbReference>
<evidence type="ECO:0000313" key="7">
    <source>
        <dbReference type="EMBL" id="SDG04647.1"/>
    </source>
</evidence>
<dbReference type="Pfam" id="PF01040">
    <property type="entry name" value="UbiA"/>
    <property type="match status" value="1"/>
</dbReference>
<feature type="transmembrane region" description="Helical" evidence="6">
    <location>
        <begin position="376"/>
        <end position="394"/>
    </location>
</feature>
<dbReference type="NCBIfam" id="NF006088">
    <property type="entry name" value="PRK08238.1"/>
    <property type="match status" value="1"/>
</dbReference>
<organism evidence="7 8">
    <name type="scientific">Terriglobus roseus</name>
    <dbReference type="NCBI Taxonomy" id="392734"/>
    <lineage>
        <taxon>Bacteria</taxon>
        <taxon>Pseudomonadati</taxon>
        <taxon>Acidobacteriota</taxon>
        <taxon>Terriglobia</taxon>
        <taxon>Terriglobales</taxon>
        <taxon>Acidobacteriaceae</taxon>
        <taxon>Terriglobus</taxon>
    </lineage>
</organism>
<keyword evidence="3 6" id="KW-0812">Transmembrane</keyword>
<dbReference type="SUPFAM" id="SSF56784">
    <property type="entry name" value="HAD-like"/>
    <property type="match status" value="1"/>
</dbReference>
<feature type="transmembrane region" description="Helical" evidence="6">
    <location>
        <begin position="458"/>
        <end position="474"/>
    </location>
</feature>
<dbReference type="InterPro" id="IPR023214">
    <property type="entry name" value="HAD_sf"/>
</dbReference>
<dbReference type="AlphaFoldDB" id="A0A1G7R1M6"/>
<dbReference type="InterPro" id="IPR000537">
    <property type="entry name" value="UbiA_prenyltransferase"/>
</dbReference>
<evidence type="ECO:0000256" key="1">
    <source>
        <dbReference type="ARBA" id="ARBA00004141"/>
    </source>
</evidence>
<keyword evidence="4 6" id="KW-1133">Transmembrane helix</keyword>
<dbReference type="EMBL" id="LT629690">
    <property type="protein sequence ID" value="SDG04647.1"/>
    <property type="molecule type" value="Genomic_DNA"/>
</dbReference>
<dbReference type="Gene3D" id="1.10.357.140">
    <property type="entry name" value="UbiA prenyltransferase"/>
    <property type="match status" value="1"/>
</dbReference>
<feature type="transmembrane region" description="Helical" evidence="6">
    <location>
        <begin position="282"/>
        <end position="308"/>
    </location>
</feature>
<feature type="transmembrane region" description="Helical" evidence="6">
    <location>
        <begin position="236"/>
        <end position="261"/>
    </location>
</feature>